<dbReference type="PROSITE" id="PS00678">
    <property type="entry name" value="WD_REPEATS_1"/>
    <property type="match status" value="1"/>
</dbReference>
<comment type="similarity">
    <text evidence="1">Belongs to the WD repeat PWP2 family.</text>
</comment>
<dbReference type="OMA" id="VYEWQSE"/>
<feature type="repeat" description="WD" evidence="5">
    <location>
        <begin position="200"/>
        <end position="241"/>
    </location>
</feature>
<sequence length="907" mass="100333">MALASTSAQPLYKTPAASSFRFSNLCGTVYRQGNVVFTPDGNSVISPVGNRVSVFDLVNNKSRTLAFENRKNIARLALSPDSSVLISVDEDGRAVLVNFKRSTVLHHFNFKKAVRDIKFSPDGKFIAVTHGSQVQVWQTPSHLAREFAPFNLHRTYTGHYDDVLSITWSADSRFFLTTSKDMTARLYTLYPVEGYRPKTFAGHRDAVLAAYFSEDHKTIYTVSRDGAVFTWSKKADEEADSDEEDEEMALGLAPQASTSTGPDNTIALTRWGVQQRHYFMQAGAKVVSTTWHAPSNLLIVGFSTGVFGLWEMPSFTNVHTLSVSQEKITSVAVNASGEWLAFGASKLGQLLVWEWQSESYVLKQQGHYFDMNTLSFSADGQQVATGGDDGKVKIWNATSGFCFVTFEDHSSAVTAVEFAKQGQVVFSASLDGTVRAFDLIRYRNFRTFTTPSPVQFNSLAVDPSGEIVCAGGAGDGFEIYMWSTQTGKLIDILAGHEGPVSALAFSPLGDRLVSASWDKSIRVWDTYGRSSTVEPFQLKADALALAFRPDGKEVAVSTLDGQISFWDVKNGVQRTLIEGRKDVSGGRKADDRVTAANNSSGKSFNSLSYTADGSCVLAGGNSKHVCLYDARDGVLLRRFQISQNLSLDGTQEFLDSRKLTEAGPMELIDDRGDLSDLEDRLDKTLPGARSGDMSKRKYRPEARTKCVRFSPTGRSWAAASTEGLLVYSLDDSITFDPFELDVDITPASILETLNEERHYLKALVMSLRLNERPLIQTVYEAIPPSAVPLLTRQLPVTYLDPVLRFLATQLEKSPHVEFHLVWISSLFAAHGKHLRQYSSQHAATFRGLQKGLTDVQESIVRLSDDNSFTLQFVLDQQQRRKESDEKMEAEADGVDGFGSTRRMEIEL</sequence>
<feature type="region of interest" description="Disordered" evidence="6">
    <location>
        <begin position="235"/>
        <end position="259"/>
    </location>
</feature>
<dbReference type="Proteomes" id="UP000239560">
    <property type="component" value="Unassembled WGS sequence"/>
</dbReference>
<dbReference type="GO" id="GO:0000028">
    <property type="term" value="P:ribosomal small subunit assembly"/>
    <property type="evidence" value="ECO:0007669"/>
    <property type="project" value="TreeGrafter"/>
</dbReference>
<accession>A0A0K3CRA4</accession>
<evidence type="ECO:0000313" key="9">
    <source>
        <dbReference type="EMBL" id="PRQ70246.1"/>
    </source>
</evidence>
<dbReference type="SMART" id="SM00320">
    <property type="entry name" value="WD40"/>
    <property type="match status" value="13"/>
</dbReference>
<dbReference type="SUPFAM" id="SSF69322">
    <property type="entry name" value="Tricorn protease domain 2"/>
    <property type="match status" value="1"/>
</dbReference>
<organism evidence="8 10">
    <name type="scientific">Rhodotorula toruloides</name>
    <name type="common">Yeast</name>
    <name type="synonym">Rhodosporidium toruloides</name>
    <dbReference type="NCBI Taxonomy" id="5286"/>
    <lineage>
        <taxon>Eukaryota</taxon>
        <taxon>Fungi</taxon>
        <taxon>Dikarya</taxon>
        <taxon>Basidiomycota</taxon>
        <taxon>Pucciniomycotina</taxon>
        <taxon>Microbotryomycetes</taxon>
        <taxon>Sporidiobolales</taxon>
        <taxon>Sporidiobolaceae</taxon>
        <taxon>Rhodotorula</taxon>
    </lineage>
</organism>
<dbReference type="EMBL" id="LCTV02000016">
    <property type="protein sequence ID" value="PRQ70246.1"/>
    <property type="molecule type" value="Genomic_DNA"/>
</dbReference>
<dbReference type="PANTHER" id="PTHR19858:SF0">
    <property type="entry name" value="PERIODIC TRYPTOPHAN PROTEIN 2 HOMOLOG"/>
    <property type="match status" value="1"/>
</dbReference>
<evidence type="ECO:0000313" key="11">
    <source>
        <dbReference type="Proteomes" id="UP000239560"/>
    </source>
</evidence>
<dbReference type="Proteomes" id="UP000199069">
    <property type="component" value="Unassembled WGS sequence"/>
</dbReference>
<dbReference type="AlphaFoldDB" id="A0A0K3CRA4"/>
<keyword evidence="4" id="KW-0677">Repeat</keyword>
<dbReference type="FunFam" id="2.130.10.10:FF:000602">
    <property type="entry name" value="Periodic tryptophan protein 2"/>
    <property type="match status" value="1"/>
</dbReference>
<dbReference type="InterPro" id="IPR019775">
    <property type="entry name" value="WD40_repeat_CS"/>
</dbReference>
<dbReference type="InterPro" id="IPR007148">
    <property type="entry name" value="SSU_processome_Utp12"/>
</dbReference>
<evidence type="ECO:0000313" key="8">
    <source>
        <dbReference type="EMBL" id="CTR11232.1"/>
    </source>
</evidence>
<dbReference type="InterPro" id="IPR027145">
    <property type="entry name" value="PWP2"/>
</dbReference>
<dbReference type="STRING" id="5286.A0A0K3CRA4"/>
<dbReference type="GO" id="GO:0032040">
    <property type="term" value="C:small-subunit processome"/>
    <property type="evidence" value="ECO:0007669"/>
    <property type="project" value="TreeGrafter"/>
</dbReference>
<dbReference type="PANTHER" id="PTHR19858">
    <property type="entry name" value="WD40 REPEAT PROTEIN"/>
    <property type="match status" value="1"/>
</dbReference>
<dbReference type="Pfam" id="PF00400">
    <property type="entry name" value="WD40"/>
    <property type="match status" value="7"/>
</dbReference>
<evidence type="ECO:0000256" key="6">
    <source>
        <dbReference type="SAM" id="MobiDB-lite"/>
    </source>
</evidence>
<keyword evidence="10" id="KW-1185">Reference proteome</keyword>
<feature type="repeat" description="WD" evidence="5">
    <location>
        <begin position="364"/>
        <end position="405"/>
    </location>
</feature>
<keyword evidence="3 5" id="KW-0853">WD repeat</keyword>
<dbReference type="PROSITE" id="PS50082">
    <property type="entry name" value="WD_REPEATS_2"/>
    <property type="match status" value="6"/>
</dbReference>
<dbReference type="Gene3D" id="2.130.10.10">
    <property type="entry name" value="YVTN repeat-like/Quinoprotein amine dehydrogenase"/>
    <property type="match status" value="5"/>
</dbReference>
<dbReference type="GO" id="GO:0034388">
    <property type="term" value="C:Pwp2p-containing subcomplex of 90S preribosome"/>
    <property type="evidence" value="ECO:0007669"/>
    <property type="project" value="TreeGrafter"/>
</dbReference>
<evidence type="ECO:0000256" key="2">
    <source>
        <dbReference type="ARBA" id="ARBA00022553"/>
    </source>
</evidence>
<dbReference type="InterPro" id="IPR001680">
    <property type="entry name" value="WD40_rpt"/>
</dbReference>
<reference evidence="8 10" key="1">
    <citation type="submission" date="2015-07" db="EMBL/GenBank/DDBJ databases">
        <authorList>
            <person name="Cajimat M.N.B."/>
            <person name="Milazzo M.L."/>
            <person name="Fulhorst C.F."/>
        </authorList>
    </citation>
    <scope>NUCLEOTIDE SEQUENCE [LARGE SCALE GENOMIC DNA]</scope>
    <source>
        <strain evidence="8">Single colony</strain>
    </source>
</reference>
<evidence type="ECO:0000256" key="3">
    <source>
        <dbReference type="ARBA" id="ARBA00022574"/>
    </source>
</evidence>
<dbReference type="InterPro" id="IPR036322">
    <property type="entry name" value="WD40_repeat_dom_sf"/>
</dbReference>
<dbReference type="GO" id="GO:0000462">
    <property type="term" value="P:maturation of SSU-rRNA from tricistronic rRNA transcript (SSU-rRNA, 5.8S rRNA, LSU-rRNA)"/>
    <property type="evidence" value="ECO:0007669"/>
    <property type="project" value="TreeGrafter"/>
</dbReference>
<keyword evidence="2" id="KW-0597">Phosphoprotein</keyword>
<evidence type="ECO:0000256" key="4">
    <source>
        <dbReference type="ARBA" id="ARBA00022737"/>
    </source>
</evidence>
<dbReference type="Pfam" id="PF04003">
    <property type="entry name" value="Utp12"/>
    <property type="match status" value="1"/>
</dbReference>
<dbReference type="PROSITE" id="PS50294">
    <property type="entry name" value="WD_REPEATS_REGION"/>
    <property type="match status" value="5"/>
</dbReference>
<name>A0A0K3CRA4_RHOTO</name>
<feature type="region of interest" description="Disordered" evidence="6">
    <location>
        <begin position="879"/>
        <end position="907"/>
    </location>
</feature>
<feature type="compositionally biased region" description="Basic and acidic residues" evidence="6">
    <location>
        <begin position="879"/>
        <end position="889"/>
    </location>
</feature>
<dbReference type="CDD" id="cd00200">
    <property type="entry name" value="WD40"/>
    <property type="match status" value="1"/>
</dbReference>
<proteinExistence type="inferred from homology"/>
<evidence type="ECO:0000256" key="5">
    <source>
        <dbReference type="PROSITE-ProRule" id="PRU00221"/>
    </source>
</evidence>
<evidence type="ECO:0000259" key="7">
    <source>
        <dbReference type="Pfam" id="PF04003"/>
    </source>
</evidence>
<dbReference type="OrthoDB" id="3142434at2759"/>
<evidence type="ECO:0000256" key="1">
    <source>
        <dbReference type="ARBA" id="ARBA00010226"/>
    </source>
</evidence>
<feature type="compositionally biased region" description="Acidic residues" evidence="6">
    <location>
        <begin position="237"/>
        <end position="248"/>
    </location>
</feature>
<feature type="repeat" description="WD" evidence="5">
    <location>
        <begin position="493"/>
        <end position="525"/>
    </location>
</feature>
<feature type="repeat" description="WD" evidence="5">
    <location>
        <begin position="406"/>
        <end position="447"/>
    </location>
</feature>
<dbReference type="EMBL" id="CWKI01000016">
    <property type="protein sequence ID" value="CTR11232.1"/>
    <property type="molecule type" value="Genomic_DNA"/>
</dbReference>
<dbReference type="FunFam" id="2.130.10.10:FF:000938">
    <property type="entry name" value="Probable periodic tryptophan protein PWP2"/>
    <property type="match status" value="1"/>
</dbReference>
<protein>
    <submittedName>
        <fullName evidence="8 9">Putative WD repeat protein</fullName>
    </submittedName>
</protein>
<feature type="domain" description="Small-subunit processome Utp12" evidence="7">
    <location>
        <begin position="770"/>
        <end position="874"/>
    </location>
</feature>
<feature type="repeat" description="WD" evidence="5">
    <location>
        <begin position="544"/>
        <end position="576"/>
    </location>
</feature>
<dbReference type="SUPFAM" id="SSF50978">
    <property type="entry name" value="WD40 repeat-like"/>
    <property type="match status" value="2"/>
</dbReference>
<feature type="repeat" description="WD" evidence="5">
    <location>
        <begin position="156"/>
        <end position="189"/>
    </location>
</feature>
<evidence type="ECO:0000313" key="10">
    <source>
        <dbReference type="Proteomes" id="UP000199069"/>
    </source>
</evidence>
<reference evidence="9 11" key="2">
    <citation type="journal article" date="2018" name="Elife">
        <title>Functional genomics of lipid metabolism in the oleaginous yeast Rhodosporidium toruloides.</title>
        <authorList>
            <person name="Coradetti S.T."/>
            <person name="Pinel D."/>
            <person name="Geiselman G."/>
            <person name="Ito M."/>
            <person name="Mondo S."/>
            <person name="Reilly M.C."/>
            <person name="Cheng Y.F."/>
            <person name="Bauer S."/>
            <person name="Grigoriev I."/>
            <person name="Gladden J.M."/>
            <person name="Simmons B.A."/>
            <person name="Brem R."/>
            <person name="Arkin A.P."/>
            <person name="Skerker J.M."/>
        </authorList>
    </citation>
    <scope>NUCLEOTIDE SEQUENCE [LARGE SCALE GENOMIC DNA]</scope>
    <source>
        <strain evidence="9 11">NBRC 0880</strain>
    </source>
</reference>
<dbReference type="InterPro" id="IPR015943">
    <property type="entry name" value="WD40/YVTN_repeat-like_dom_sf"/>
</dbReference>
<gene>
    <name evidence="8" type="primary">FGENESH: predicted gene_16.119</name>
    <name evidence="9" type="ORF">AAT19DRAFT_11478</name>
    <name evidence="8" type="ORF">BN2166_0070930</name>
</gene>